<evidence type="ECO:0000313" key="10">
    <source>
        <dbReference type="EMBL" id="KAK0401563.1"/>
    </source>
</evidence>
<dbReference type="InterPro" id="IPR020846">
    <property type="entry name" value="MFS_dom"/>
</dbReference>
<dbReference type="EMBL" id="JAUCMV010000004">
    <property type="protein sequence ID" value="KAK0401563.1"/>
    <property type="molecule type" value="Genomic_DNA"/>
</dbReference>
<keyword evidence="2" id="KW-0813">Transport</keyword>
<dbReference type="AlphaFoldDB" id="A0AA39HB20"/>
<feature type="transmembrane region" description="Helical" evidence="7">
    <location>
        <begin position="96"/>
        <end position="116"/>
    </location>
</feature>
<keyword evidence="11" id="KW-1185">Reference proteome</keyword>
<organism evidence="10 11">
    <name type="scientific">Steinernema hermaphroditum</name>
    <dbReference type="NCBI Taxonomy" id="289476"/>
    <lineage>
        <taxon>Eukaryota</taxon>
        <taxon>Metazoa</taxon>
        <taxon>Ecdysozoa</taxon>
        <taxon>Nematoda</taxon>
        <taxon>Chromadorea</taxon>
        <taxon>Rhabditida</taxon>
        <taxon>Tylenchina</taxon>
        <taxon>Panagrolaimomorpha</taxon>
        <taxon>Strongyloidoidea</taxon>
        <taxon>Steinernematidae</taxon>
        <taxon>Steinernema</taxon>
    </lineage>
</organism>
<dbReference type="PANTHER" id="PTHR11662:SF399">
    <property type="entry name" value="FI19708P1-RELATED"/>
    <property type="match status" value="1"/>
</dbReference>
<keyword evidence="5 7" id="KW-1133">Transmembrane helix</keyword>
<evidence type="ECO:0000256" key="7">
    <source>
        <dbReference type="SAM" id="Phobius"/>
    </source>
</evidence>
<feature type="signal peptide" evidence="8">
    <location>
        <begin position="1"/>
        <end position="15"/>
    </location>
</feature>
<keyword evidence="3 7" id="KW-0812">Transmembrane</keyword>
<feature type="transmembrane region" description="Helical" evidence="7">
    <location>
        <begin position="128"/>
        <end position="150"/>
    </location>
</feature>
<dbReference type="InterPro" id="IPR011701">
    <property type="entry name" value="MFS"/>
</dbReference>
<feature type="transmembrane region" description="Helical" evidence="7">
    <location>
        <begin position="354"/>
        <end position="372"/>
    </location>
</feature>
<evidence type="ECO:0000256" key="4">
    <source>
        <dbReference type="ARBA" id="ARBA00022847"/>
    </source>
</evidence>
<feature type="transmembrane region" description="Helical" evidence="7">
    <location>
        <begin position="69"/>
        <end position="89"/>
    </location>
</feature>
<evidence type="ECO:0000256" key="3">
    <source>
        <dbReference type="ARBA" id="ARBA00022692"/>
    </source>
</evidence>
<keyword evidence="8" id="KW-0732">Signal</keyword>
<dbReference type="PANTHER" id="PTHR11662">
    <property type="entry name" value="SOLUTE CARRIER FAMILY 17"/>
    <property type="match status" value="1"/>
</dbReference>
<dbReference type="SUPFAM" id="SSF103473">
    <property type="entry name" value="MFS general substrate transporter"/>
    <property type="match status" value="1"/>
</dbReference>
<evidence type="ECO:0000256" key="6">
    <source>
        <dbReference type="ARBA" id="ARBA00023136"/>
    </source>
</evidence>
<dbReference type="GO" id="GO:0015293">
    <property type="term" value="F:symporter activity"/>
    <property type="evidence" value="ECO:0007669"/>
    <property type="project" value="UniProtKB-KW"/>
</dbReference>
<dbReference type="InterPro" id="IPR036259">
    <property type="entry name" value="MFS_trans_sf"/>
</dbReference>
<evidence type="ECO:0000256" key="1">
    <source>
        <dbReference type="ARBA" id="ARBA00004141"/>
    </source>
</evidence>
<dbReference type="FunFam" id="1.20.1250.20:FF:000003">
    <property type="entry name" value="Solute carrier family 17 member 3"/>
    <property type="match status" value="1"/>
</dbReference>
<feature type="transmembrane region" description="Helical" evidence="7">
    <location>
        <begin position="157"/>
        <end position="179"/>
    </location>
</feature>
<dbReference type="InterPro" id="IPR050382">
    <property type="entry name" value="MFS_Na/Anion_cotransporter"/>
</dbReference>
<feature type="chain" id="PRO_5041203723" description="Major facilitator superfamily (MFS) profile domain-containing protein" evidence="8">
    <location>
        <begin position="16"/>
        <end position="468"/>
    </location>
</feature>
<feature type="transmembrane region" description="Helical" evidence="7">
    <location>
        <begin position="329"/>
        <end position="348"/>
    </location>
</feature>
<evidence type="ECO:0000256" key="5">
    <source>
        <dbReference type="ARBA" id="ARBA00022989"/>
    </source>
</evidence>
<dbReference type="GO" id="GO:0006820">
    <property type="term" value="P:monoatomic anion transport"/>
    <property type="evidence" value="ECO:0007669"/>
    <property type="project" value="TreeGrafter"/>
</dbReference>
<gene>
    <name evidence="10" type="ORF">QR680_015854</name>
</gene>
<evidence type="ECO:0000313" key="11">
    <source>
        <dbReference type="Proteomes" id="UP001175271"/>
    </source>
</evidence>
<proteinExistence type="predicted"/>
<evidence type="ECO:0000256" key="2">
    <source>
        <dbReference type="ARBA" id="ARBA00022448"/>
    </source>
</evidence>
<accession>A0AA39HB20</accession>
<comment type="subcellular location">
    <subcellularLocation>
        <location evidence="1">Membrane</location>
        <topology evidence="1">Multi-pass membrane protein</topology>
    </subcellularLocation>
</comment>
<protein>
    <recommendedName>
        <fullName evidence="9">Major facilitator superfamily (MFS) profile domain-containing protein</fullName>
    </recommendedName>
</protein>
<comment type="caution">
    <text evidence="10">The sequence shown here is derived from an EMBL/GenBank/DDBJ whole genome shotgun (WGS) entry which is preliminary data.</text>
</comment>
<reference evidence="10" key="1">
    <citation type="submission" date="2023-06" db="EMBL/GenBank/DDBJ databases">
        <title>Genomic analysis of the entomopathogenic nematode Steinernema hermaphroditum.</title>
        <authorList>
            <person name="Schwarz E.M."/>
            <person name="Heppert J.K."/>
            <person name="Baniya A."/>
            <person name="Schwartz H.T."/>
            <person name="Tan C.-H."/>
            <person name="Antoshechkin I."/>
            <person name="Sternberg P.W."/>
            <person name="Goodrich-Blair H."/>
            <person name="Dillman A.R."/>
        </authorList>
    </citation>
    <scope>NUCLEOTIDE SEQUENCE</scope>
    <source>
        <strain evidence="10">PS9179</strain>
        <tissue evidence="10">Whole animal</tissue>
    </source>
</reference>
<dbReference type="PROSITE" id="PS50850">
    <property type="entry name" value="MFS"/>
    <property type="match status" value="1"/>
</dbReference>
<feature type="domain" description="Major facilitator superfamily (MFS) profile" evidence="9">
    <location>
        <begin position="8"/>
        <end position="447"/>
    </location>
</feature>
<keyword evidence="6 7" id="KW-0472">Membrane</keyword>
<feature type="transmembrane region" description="Helical" evidence="7">
    <location>
        <begin position="421"/>
        <end position="442"/>
    </location>
</feature>
<name>A0AA39HB20_9BILA</name>
<evidence type="ECO:0000256" key="8">
    <source>
        <dbReference type="SAM" id="SignalP"/>
    </source>
</evidence>
<dbReference type="Pfam" id="PF07690">
    <property type="entry name" value="MFS_1"/>
    <property type="match status" value="1"/>
</dbReference>
<sequence>MFGSLCALAIRSNLGTTIVCMVNSTLSQGSDGASGNSSYDNSCPSPSSSHMEDFGYDGILPWDSKTQGLMFSASSIGSFLLLLPAGFCADRYSPRMITFSALIISAVITYFSPWIANSSAYGFVVSRFLLGCAYGFIIPSFTAIASRWFVPNERSTLNAIHTSGVQLSGVFLGLVTPPLCSLKELGGWASVYYLCSTLTITWAVLWLCFSSNFPDQHRSISDDEINYISENMIVKKGQKKGIFPWRAAFMSTPFLAVLLARTTLVTQHQIMTFYTTSFIRDVLKSDLKSNGLFTTLPYIASFIAKIGVSGFADHLKQRKVLSYNTSTRLFQTTGNFGIALCFAILAVVADCNHVFLSVSLLVLQAAFTTFVSPGMHTSALSIAPLHAGGLHSVSMFIANLVSSAAPTFVGSILVHNTPNEWSIVFFSLAGINLLTGIFFAIFGSAEVQEWSKPTQNQLDQVAPNRVSP</sequence>
<dbReference type="Proteomes" id="UP001175271">
    <property type="component" value="Unassembled WGS sequence"/>
</dbReference>
<evidence type="ECO:0000259" key="9">
    <source>
        <dbReference type="PROSITE" id="PS50850"/>
    </source>
</evidence>
<feature type="transmembrane region" description="Helical" evidence="7">
    <location>
        <begin position="191"/>
        <end position="209"/>
    </location>
</feature>
<feature type="transmembrane region" description="Helical" evidence="7">
    <location>
        <begin position="393"/>
        <end position="415"/>
    </location>
</feature>
<dbReference type="GO" id="GO:0016020">
    <property type="term" value="C:membrane"/>
    <property type="evidence" value="ECO:0007669"/>
    <property type="project" value="UniProtKB-SubCell"/>
</dbReference>
<feature type="transmembrane region" description="Helical" evidence="7">
    <location>
        <begin position="245"/>
        <end position="270"/>
    </location>
</feature>
<dbReference type="Gene3D" id="1.20.1250.20">
    <property type="entry name" value="MFS general substrate transporter like domains"/>
    <property type="match status" value="2"/>
</dbReference>
<keyword evidence="4" id="KW-0769">Symport</keyword>